<organism evidence="1">
    <name type="scientific">Campylobacter jejuni</name>
    <dbReference type="NCBI Taxonomy" id="197"/>
    <lineage>
        <taxon>Bacteria</taxon>
        <taxon>Pseudomonadati</taxon>
        <taxon>Campylobacterota</taxon>
        <taxon>Epsilonproteobacteria</taxon>
        <taxon>Campylobacterales</taxon>
        <taxon>Campylobacteraceae</taxon>
        <taxon>Campylobacter</taxon>
    </lineage>
</organism>
<proteinExistence type="predicted"/>
<reference evidence="1" key="1">
    <citation type="submission" date="2019-08" db="EMBL/GenBank/DDBJ databases">
        <authorList>
            <person name="Ashton P.M."/>
            <person name="Dallman T."/>
            <person name="Nair S."/>
            <person name="De Pinna E."/>
            <person name="Peters T."/>
            <person name="Grant K."/>
        </authorList>
    </citation>
    <scope>NUCLEOTIDE SEQUENCE</scope>
    <source>
        <strain evidence="1">275664</strain>
    </source>
</reference>
<dbReference type="AlphaFoldDB" id="A0A5Y8UD58"/>
<sequence length="113" mass="12250">KEVVEGHYGINVSDKMQVLSEKEMDYKSKDNILFTSNESIGFESDKNTSMVADNITTYAKTIHELKADSEATIQVGETIINAKPDCVIIKAGGVEVIIDSNGLVVKGGELKAE</sequence>
<dbReference type="EMBL" id="AAKBNA010000109">
    <property type="protein sequence ID" value="ECQ5612345.1"/>
    <property type="molecule type" value="Genomic_DNA"/>
</dbReference>
<evidence type="ECO:0000313" key="1">
    <source>
        <dbReference type="EMBL" id="ECQ5612345.1"/>
    </source>
</evidence>
<protein>
    <submittedName>
        <fullName evidence="1">VgrG protein</fullName>
    </submittedName>
</protein>
<comment type="caution">
    <text evidence="1">The sequence shown here is derived from an EMBL/GenBank/DDBJ whole genome shotgun (WGS) entry which is preliminary data.</text>
</comment>
<gene>
    <name evidence="1" type="ORF">FZK63_09615</name>
</gene>
<name>A0A5Y8UD58_CAMJU</name>
<accession>A0A5Y8UD58</accession>
<feature type="non-terminal residue" evidence="1">
    <location>
        <position position="1"/>
    </location>
</feature>